<dbReference type="AlphaFoldDB" id="A0A077ZQK9"/>
<evidence type="ECO:0000256" key="1">
    <source>
        <dbReference type="SAM" id="MobiDB-lite"/>
    </source>
</evidence>
<keyword evidence="3" id="KW-1185">Reference proteome</keyword>
<dbReference type="Gene3D" id="1.10.20.120">
    <property type="match status" value="1"/>
</dbReference>
<feature type="region of interest" description="Disordered" evidence="1">
    <location>
        <begin position="1"/>
        <end position="22"/>
    </location>
</feature>
<feature type="region of interest" description="Disordered" evidence="1">
    <location>
        <begin position="703"/>
        <end position="736"/>
    </location>
</feature>
<dbReference type="InParanoid" id="A0A077ZQK9"/>
<feature type="compositionally biased region" description="Polar residues" evidence="1">
    <location>
        <begin position="640"/>
        <end position="659"/>
    </location>
</feature>
<name>A0A077ZQK9_STYLE</name>
<organism evidence="2 3">
    <name type="scientific">Stylonychia lemnae</name>
    <name type="common">Ciliate</name>
    <dbReference type="NCBI Taxonomy" id="5949"/>
    <lineage>
        <taxon>Eukaryota</taxon>
        <taxon>Sar</taxon>
        <taxon>Alveolata</taxon>
        <taxon>Ciliophora</taxon>
        <taxon>Intramacronucleata</taxon>
        <taxon>Spirotrichea</taxon>
        <taxon>Stichotrichia</taxon>
        <taxon>Sporadotrichida</taxon>
        <taxon>Oxytrichidae</taxon>
        <taxon>Stylonychinae</taxon>
        <taxon>Stylonychia</taxon>
    </lineage>
</organism>
<sequence length="1080" mass="123104">MELKKSRNQSQASKGRDFNNEGNQVFQQDQEMDEHGNFIDPQPQNISSEVRLINSNASIMNVYGGGQDLVAYNSQNLNDASKMRRYKIEDKRIMIMDSRLTDSKPFIFEADRGDGEKFKVLYNKLTDSYFQMQESINENSLFMEAKLYTITEIDPIFFMLRALRMGLSQNQKLYQTLSQILDTIIQTSNMDHDTGDIHQIHEIINPFAPSDPNHTSNTQYNPRILKEHLLTSQRLRKSLEKICNTKIIKLDEKEQIQTYLIDEDKLIQHLVMKQKQMKQFLGQRYAAFHKKQLDGVSKAEGIIKQEVKRESQLKKEEEQKNSDLYQNTQGMQIYETMYETLASGYIADELPSDLTVRFLEAVQLSKNEIYSGLQDDPNQRQQQQSLSKFGIQTTTPGGNQQLDKKRSITETYVVNEQKIDSINSASSSNQSEKKNTMQAKKQSEIVSSVDKQRSSHGAGGQIDLSSQIMNLKKAAAARKNPTKKKKDLSNLSLENNNMNETSNDQNQQNDQNQFGTRSSSTGRINSQQPRQGGGPSSRANKQRKSQQTSSRENNTTQLLNQTQVDDGFPMPDNQLLLIDQHDQENFHMQGRLNNNNASKGLRDIDHLNINMELKKSKARIKELQKHVDLNSSQAQAISNYTSSKKQASLSRQQTFNNEEGSVVRANVGTASQNKRRQDQQSASRKSGNFQVYDSFQIVPSSKGSQNNLGHFFKNNSKLSATRKSQSTGRSGLSTKNQLNVNQTKRQIKETNNHILGLVQAQSNRYSSQITSMRNQEMQQQQIIQQQQAPFYQPNPNSVPQRKQQDLYKVYMNYLPNNQVFMENNSQKIQTQSNLGGVPIAANLSQDLGMLNRHNNLVQKNRKILNSKAQQNNVINLNQSNVGMEQLPMINNPNSTSPNLITKQVSNEQQQQQISPNHTQNYNNPYTSSQKSSLRNQISKMNQNQVSLYNQSQNSKMSTMGYQTQYKVNGMAATTQVHHYNTSSLEQYNNHQFASINQSMLMRNLNISILNGELENETSLEDMHMFFVAFNKRQQKIVIGVEDPVIKANDQAEIAILGEATTDTDKPPITVTILEEEIDLE</sequence>
<accession>A0A077ZQK9</accession>
<feature type="compositionally biased region" description="Polar residues" evidence="1">
    <location>
        <begin position="679"/>
        <end position="688"/>
    </location>
</feature>
<dbReference type="EMBL" id="CCKQ01001110">
    <property type="protein sequence ID" value="CDW72208.1"/>
    <property type="molecule type" value="Genomic_DNA"/>
</dbReference>
<gene>
    <name evidence="2" type="primary">Contig9139.g460</name>
    <name evidence="2" type="ORF">STYLEM_1165</name>
</gene>
<feature type="compositionally biased region" description="Low complexity" evidence="1">
    <location>
        <begin position="489"/>
        <end position="513"/>
    </location>
</feature>
<feature type="compositionally biased region" description="Polar residues" evidence="1">
    <location>
        <begin position="545"/>
        <end position="556"/>
    </location>
</feature>
<feature type="region of interest" description="Disordered" evidence="1">
    <location>
        <begin position="896"/>
        <end position="929"/>
    </location>
</feature>
<protein>
    <submittedName>
        <fullName evidence="2">Uncharacterized protein</fullName>
    </submittedName>
</protein>
<evidence type="ECO:0000313" key="2">
    <source>
        <dbReference type="EMBL" id="CDW72208.1"/>
    </source>
</evidence>
<reference evidence="2 3" key="1">
    <citation type="submission" date="2014-06" db="EMBL/GenBank/DDBJ databases">
        <authorList>
            <person name="Swart Estienne"/>
        </authorList>
    </citation>
    <scope>NUCLEOTIDE SEQUENCE [LARGE SCALE GENOMIC DNA]</scope>
    <source>
        <strain evidence="2 3">130c</strain>
    </source>
</reference>
<feature type="compositionally biased region" description="Polar residues" evidence="1">
    <location>
        <begin position="436"/>
        <end position="446"/>
    </location>
</feature>
<dbReference type="Proteomes" id="UP000039865">
    <property type="component" value="Unassembled WGS sequence"/>
</dbReference>
<evidence type="ECO:0000313" key="3">
    <source>
        <dbReference type="Proteomes" id="UP000039865"/>
    </source>
</evidence>
<feature type="compositionally biased region" description="Polar residues" evidence="1">
    <location>
        <begin position="514"/>
        <end position="530"/>
    </location>
</feature>
<proteinExistence type="predicted"/>
<feature type="region of interest" description="Disordered" evidence="1">
    <location>
        <begin position="422"/>
        <end position="556"/>
    </location>
</feature>
<feature type="region of interest" description="Disordered" evidence="1">
    <location>
        <begin position="640"/>
        <end position="688"/>
    </location>
</feature>